<evidence type="ECO:0000313" key="12">
    <source>
        <dbReference type="EMBL" id="MFD1788143.1"/>
    </source>
</evidence>
<evidence type="ECO:0000313" key="13">
    <source>
        <dbReference type="Proteomes" id="UP001597283"/>
    </source>
</evidence>
<evidence type="ECO:0000256" key="6">
    <source>
        <dbReference type="ARBA" id="ARBA00023288"/>
    </source>
</evidence>
<dbReference type="InterPro" id="IPR006665">
    <property type="entry name" value="OmpA-like"/>
</dbReference>
<dbReference type="PANTHER" id="PTHR30329:SF21">
    <property type="entry name" value="LIPOPROTEIN YIAD-RELATED"/>
    <property type="match status" value="1"/>
</dbReference>
<sequence length="177" mass="18604">MATKRTALVLTAAFAVALAGCAKKKPPVLPPAPVDSGQTTDPNAGTAPTGDVGGAIVPGSQADFLRSVSSNTVLFGLDMFDIDAEARTILDTQAQWLARYPNVRITIEGHADERGTREYNLALGDRRANAAKNYLAARGISASRISTISYGKERPAALGSDEASYAQNRRAVTVTVN</sequence>
<comment type="subcellular location">
    <subcellularLocation>
        <location evidence="8">Cell outer membrane</location>
        <topology evidence="8">Lipid-anchor</topology>
    </subcellularLocation>
</comment>
<protein>
    <recommendedName>
        <fullName evidence="8">Peptidoglycan-associated lipoprotein</fullName>
        <shortName evidence="8">PAL</shortName>
    </recommendedName>
</protein>
<dbReference type="Pfam" id="PF00691">
    <property type="entry name" value="OmpA"/>
    <property type="match status" value="1"/>
</dbReference>
<dbReference type="PROSITE" id="PS51257">
    <property type="entry name" value="PROKAR_LIPOPROTEIN"/>
    <property type="match status" value="1"/>
</dbReference>
<dbReference type="SUPFAM" id="SSF103088">
    <property type="entry name" value="OmpA-like"/>
    <property type="match status" value="1"/>
</dbReference>
<proteinExistence type="inferred from homology"/>
<comment type="similarity">
    <text evidence="8">Belongs to the Pal lipoprotein family.</text>
</comment>
<keyword evidence="2 8" id="KW-0732">Signal</keyword>
<keyword evidence="7 8" id="KW-0131">Cell cycle</keyword>
<dbReference type="InterPro" id="IPR006664">
    <property type="entry name" value="OMP_bac"/>
</dbReference>
<dbReference type="PRINTS" id="PR01021">
    <property type="entry name" value="OMPADOMAIN"/>
</dbReference>
<evidence type="ECO:0000256" key="5">
    <source>
        <dbReference type="ARBA" id="ARBA00023237"/>
    </source>
</evidence>
<dbReference type="Gene3D" id="3.30.1330.60">
    <property type="entry name" value="OmpA-like domain"/>
    <property type="match status" value="1"/>
</dbReference>
<dbReference type="InterPro" id="IPR036737">
    <property type="entry name" value="OmpA-like_sf"/>
</dbReference>
<accession>A0ABW4NDY5</accession>
<dbReference type="RefSeq" id="WP_380940510.1">
    <property type="nucleotide sequence ID" value="NZ_JBHUFC010000003.1"/>
</dbReference>
<dbReference type="CDD" id="cd07185">
    <property type="entry name" value="OmpA_C-like"/>
    <property type="match status" value="1"/>
</dbReference>
<evidence type="ECO:0000256" key="10">
    <source>
        <dbReference type="SAM" id="SignalP"/>
    </source>
</evidence>
<keyword evidence="3 8" id="KW-0472">Membrane</keyword>
<evidence type="ECO:0000256" key="9">
    <source>
        <dbReference type="SAM" id="MobiDB-lite"/>
    </source>
</evidence>
<dbReference type="InterPro" id="IPR050330">
    <property type="entry name" value="Bact_OuterMem_StrucFunc"/>
</dbReference>
<dbReference type="InterPro" id="IPR014169">
    <property type="entry name" value="Pal_lipo_C"/>
</dbReference>
<feature type="chain" id="PRO_5045104231" description="Peptidoglycan-associated lipoprotein" evidence="10">
    <location>
        <begin position="20"/>
        <end position="177"/>
    </location>
</feature>
<evidence type="ECO:0000256" key="8">
    <source>
        <dbReference type="HAMAP-Rule" id="MF_02204"/>
    </source>
</evidence>
<dbReference type="PANTHER" id="PTHR30329">
    <property type="entry name" value="STATOR ELEMENT OF FLAGELLAR MOTOR COMPLEX"/>
    <property type="match status" value="1"/>
</dbReference>
<comment type="function">
    <text evidence="8">Part of the Tol-Pal system, which plays a role in outer membrane invagination during cell division and is important for maintaining outer membrane integrity.</text>
</comment>
<reference evidence="13" key="1">
    <citation type="journal article" date="2019" name="Int. J. Syst. Evol. Microbiol.">
        <title>The Global Catalogue of Microorganisms (GCM) 10K type strain sequencing project: providing services to taxonomists for standard genome sequencing and annotation.</title>
        <authorList>
            <consortium name="The Broad Institute Genomics Platform"/>
            <consortium name="The Broad Institute Genome Sequencing Center for Infectious Disease"/>
            <person name="Wu L."/>
            <person name="Ma J."/>
        </authorList>
    </citation>
    <scope>NUCLEOTIDE SEQUENCE [LARGE SCALE GENOMIC DNA]</scope>
    <source>
        <strain evidence="13">Q85</strain>
    </source>
</reference>
<evidence type="ECO:0000259" key="11">
    <source>
        <dbReference type="PROSITE" id="PS51123"/>
    </source>
</evidence>
<dbReference type="EMBL" id="JBHUFC010000003">
    <property type="protein sequence ID" value="MFD1788143.1"/>
    <property type="molecule type" value="Genomic_DNA"/>
</dbReference>
<name>A0ABW4NDY5_9SPHN</name>
<keyword evidence="1 8" id="KW-0132">Cell division</keyword>
<keyword evidence="13" id="KW-1185">Reference proteome</keyword>
<dbReference type="PROSITE" id="PS51123">
    <property type="entry name" value="OMPA_2"/>
    <property type="match status" value="1"/>
</dbReference>
<evidence type="ECO:0000256" key="1">
    <source>
        <dbReference type="ARBA" id="ARBA00022618"/>
    </source>
</evidence>
<dbReference type="Proteomes" id="UP001597283">
    <property type="component" value="Unassembled WGS sequence"/>
</dbReference>
<comment type="subunit">
    <text evidence="8">The Tol-Pal system is composed of five core proteins: the inner membrane proteins TolA, TolQ and TolR, the periplasmic protein TolB and the outer membrane protein Pal. They form a network linking the inner and outer membranes and the peptidoglycan layer.</text>
</comment>
<comment type="caution">
    <text evidence="12">The sequence shown here is derived from an EMBL/GenBank/DDBJ whole genome shotgun (WGS) entry which is preliminary data.</text>
</comment>
<dbReference type="InterPro" id="IPR039001">
    <property type="entry name" value="Pal"/>
</dbReference>
<evidence type="ECO:0000256" key="7">
    <source>
        <dbReference type="ARBA" id="ARBA00023306"/>
    </source>
</evidence>
<feature type="domain" description="OmpA-like" evidence="11">
    <location>
        <begin position="62"/>
        <end position="177"/>
    </location>
</feature>
<gene>
    <name evidence="8 12" type="primary">pal</name>
    <name evidence="12" type="ORF">ACFSC3_11220</name>
</gene>
<dbReference type="HAMAP" id="MF_02204">
    <property type="entry name" value="Pal"/>
    <property type="match status" value="1"/>
</dbReference>
<feature type="signal peptide" evidence="10">
    <location>
        <begin position="1"/>
        <end position="19"/>
    </location>
</feature>
<evidence type="ECO:0000256" key="4">
    <source>
        <dbReference type="ARBA" id="ARBA00023139"/>
    </source>
</evidence>
<feature type="region of interest" description="Disordered" evidence="9">
    <location>
        <begin position="27"/>
        <end position="53"/>
    </location>
</feature>
<keyword evidence="4 8" id="KW-0564">Palmitate</keyword>
<keyword evidence="5 8" id="KW-0998">Cell outer membrane</keyword>
<dbReference type="NCBIfam" id="TIGR02802">
    <property type="entry name" value="Pal_lipo"/>
    <property type="match status" value="1"/>
</dbReference>
<evidence type="ECO:0000256" key="3">
    <source>
        <dbReference type="ARBA" id="ARBA00023136"/>
    </source>
</evidence>
<keyword evidence="6 8" id="KW-0449">Lipoprotein</keyword>
<organism evidence="12 13">
    <name type="scientific">Sphingomonas floccifaciens</name>
    <dbReference type="NCBI Taxonomy" id="1844115"/>
    <lineage>
        <taxon>Bacteria</taxon>
        <taxon>Pseudomonadati</taxon>
        <taxon>Pseudomonadota</taxon>
        <taxon>Alphaproteobacteria</taxon>
        <taxon>Sphingomonadales</taxon>
        <taxon>Sphingomonadaceae</taxon>
        <taxon>Sphingomonas</taxon>
    </lineage>
</organism>
<evidence type="ECO:0000256" key="2">
    <source>
        <dbReference type="ARBA" id="ARBA00022729"/>
    </source>
</evidence>